<dbReference type="KEGG" id="aram:KAR29_13825"/>
<dbReference type="FunFam" id="3.40.50.880:FF:000015">
    <property type="entry name" value="Protein DJ-1 homolog C"/>
    <property type="match status" value="1"/>
</dbReference>
<gene>
    <name evidence="3" type="ORF">KAR29_13825</name>
</gene>
<name>A0A9Q7A7V1_9BACT</name>
<evidence type="ECO:0000256" key="1">
    <source>
        <dbReference type="ARBA" id="ARBA00022737"/>
    </source>
</evidence>
<dbReference type="InterPro" id="IPR050325">
    <property type="entry name" value="Prot/Nucl_acid_deglycase"/>
</dbReference>
<dbReference type="PANTHER" id="PTHR48094:SF12">
    <property type="entry name" value="PARKINSON DISEASE PROTEIN 7 HOMOLOG"/>
    <property type="match status" value="1"/>
</dbReference>
<sequence>MKRTVLVPLAQGFEEIEAVTVIDVLRRAKAEVITASLGDLAVEGAHGLTLKADTRLEECRERDFDLVVLPGGMPGASHLAASPTLEKLLRRHVGARHPLGAICAAPAVVLGGLGLLEGRGAVATYPSFRDRLDEAHRTNERLCVEPDLVTAAGPGVAMDFALALVALLAGQDAADDLARALIVD</sequence>
<dbReference type="AlphaFoldDB" id="A0A9Q7A7V1"/>
<dbReference type="RefSeq" id="WP_274373584.1">
    <property type="nucleotide sequence ID" value="NZ_CP072943.1"/>
</dbReference>
<dbReference type="SUPFAM" id="SSF52317">
    <property type="entry name" value="Class I glutamine amidotransferase-like"/>
    <property type="match status" value="1"/>
</dbReference>
<dbReference type="GO" id="GO:0005737">
    <property type="term" value="C:cytoplasm"/>
    <property type="evidence" value="ECO:0007669"/>
    <property type="project" value="TreeGrafter"/>
</dbReference>
<dbReference type="InterPro" id="IPR006287">
    <property type="entry name" value="DJ-1"/>
</dbReference>
<dbReference type="Gene3D" id="3.40.50.880">
    <property type="match status" value="1"/>
</dbReference>
<dbReference type="EMBL" id="CP072943">
    <property type="protein sequence ID" value="QTX32355.1"/>
    <property type="molecule type" value="Genomic_DNA"/>
</dbReference>
<dbReference type="CDD" id="cd03135">
    <property type="entry name" value="GATase1_DJ-1"/>
    <property type="match status" value="1"/>
</dbReference>
<evidence type="ECO:0000313" key="3">
    <source>
        <dbReference type="EMBL" id="QTX32355.1"/>
    </source>
</evidence>
<dbReference type="InterPro" id="IPR029062">
    <property type="entry name" value="Class_I_gatase-like"/>
</dbReference>
<organism evidence="3 4">
    <name type="scientific">Aminithiophilus ramosus</name>
    <dbReference type="NCBI Taxonomy" id="3029084"/>
    <lineage>
        <taxon>Bacteria</taxon>
        <taxon>Thermotogati</taxon>
        <taxon>Synergistota</taxon>
        <taxon>Synergistia</taxon>
        <taxon>Synergistales</taxon>
        <taxon>Aminithiophilaceae</taxon>
        <taxon>Aminithiophilus</taxon>
    </lineage>
</organism>
<proteinExistence type="predicted"/>
<keyword evidence="4" id="KW-1185">Reference proteome</keyword>
<evidence type="ECO:0000313" key="4">
    <source>
        <dbReference type="Proteomes" id="UP000671879"/>
    </source>
</evidence>
<evidence type="ECO:0000259" key="2">
    <source>
        <dbReference type="Pfam" id="PF01965"/>
    </source>
</evidence>
<dbReference type="NCBIfam" id="TIGR01383">
    <property type="entry name" value="not_thiJ"/>
    <property type="match status" value="1"/>
</dbReference>
<accession>A0A9Q7A7V1</accession>
<protein>
    <submittedName>
        <fullName evidence="3">DJ-1/PfpI family protein</fullName>
    </submittedName>
</protein>
<keyword evidence="1" id="KW-0677">Repeat</keyword>
<feature type="domain" description="DJ-1/PfpI" evidence="2">
    <location>
        <begin position="4"/>
        <end position="166"/>
    </location>
</feature>
<dbReference type="Pfam" id="PF01965">
    <property type="entry name" value="DJ-1_PfpI"/>
    <property type="match status" value="1"/>
</dbReference>
<dbReference type="InterPro" id="IPR002818">
    <property type="entry name" value="DJ-1/PfpI"/>
</dbReference>
<dbReference type="PANTHER" id="PTHR48094">
    <property type="entry name" value="PROTEIN/NUCLEIC ACID DEGLYCASE DJ-1-RELATED"/>
    <property type="match status" value="1"/>
</dbReference>
<reference evidence="4" key="1">
    <citation type="submission" date="2021-04" db="EMBL/GenBank/DDBJ databases">
        <title>A novel Synergistetes isolate from a pyrite-forming mixed culture.</title>
        <authorList>
            <person name="Bunk B."/>
            <person name="Sproer C."/>
            <person name="Spring S."/>
            <person name="Pester M."/>
        </authorList>
    </citation>
    <scope>NUCLEOTIDE SEQUENCE [LARGE SCALE GENOMIC DNA]</scope>
    <source>
        <strain evidence="4">J.5.4.2-T.3.5.2</strain>
    </source>
</reference>
<dbReference type="Proteomes" id="UP000671879">
    <property type="component" value="Chromosome"/>
</dbReference>